<keyword evidence="2" id="KW-1185">Reference proteome</keyword>
<protein>
    <submittedName>
        <fullName evidence="1">Uncharacterized protein</fullName>
    </submittedName>
</protein>
<reference evidence="1" key="1">
    <citation type="submission" date="2021-01" db="EMBL/GenBank/DDBJ databases">
        <title>Adiantum capillus-veneris genome.</title>
        <authorList>
            <person name="Fang Y."/>
            <person name="Liao Q."/>
        </authorList>
    </citation>
    <scope>NUCLEOTIDE SEQUENCE</scope>
    <source>
        <strain evidence="1">H3</strain>
        <tissue evidence="1">Leaf</tissue>
    </source>
</reference>
<organism evidence="1 2">
    <name type="scientific">Adiantum capillus-veneris</name>
    <name type="common">Maidenhair fern</name>
    <dbReference type="NCBI Taxonomy" id="13818"/>
    <lineage>
        <taxon>Eukaryota</taxon>
        <taxon>Viridiplantae</taxon>
        <taxon>Streptophyta</taxon>
        <taxon>Embryophyta</taxon>
        <taxon>Tracheophyta</taxon>
        <taxon>Polypodiopsida</taxon>
        <taxon>Polypodiidae</taxon>
        <taxon>Polypodiales</taxon>
        <taxon>Pteridineae</taxon>
        <taxon>Pteridaceae</taxon>
        <taxon>Vittarioideae</taxon>
        <taxon>Adiantum</taxon>
    </lineage>
</organism>
<proteinExistence type="predicted"/>
<evidence type="ECO:0000313" key="2">
    <source>
        <dbReference type="Proteomes" id="UP000886520"/>
    </source>
</evidence>
<dbReference type="Proteomes" id="UP000886520">
    <property type="component" value="Chromosome 24"/>
</dbReference>
<gene>
    <name evidence="1" type="ORF">GOP47_0025097</name>
</gene>
<dbReference type="AlphaFoldDB" id="A0A9D4U3G1"/>
<evidence type="ECO:0000313" key="1">
    <source>
        <dbReference type="EMBL" id="KAI5060677.1"/>
    </source>
</evidence>
<comment type="caution">
    <text evidence="1">The sequence shown here is derived from an EMBL/GenBank/DDBJ whole genome shotgun (WGS) entry which is preliminary data.</text>
</comment>
<name>A0A9D4U3G1_ADICA</name>
<sequence length="125" mass="13926">MRPISSATLLLLSYPEVRSALPIIAFQGRLPFDMEATPIVFVSAYHLALMICHLLTSRRYPLQCSQEPPPTPHWSSLCWSVVTGAPPRDLTPLQAPHLSTWRPCSPAIPHDLSPNQLKVALLQRP</sequence>
<accession>A0A9D4U3G1</accession>
<dbReference type="EMBL" id="JABFUD020000024">
    <property type="protein sequence ID" value="KAI5060677.1"/>
    <property type="molecule type" value="Genomic_DNA"/>
</dbReference>